<keyword evidence="3" id="KW-1185">Reference proteome</keyword>
<gene>
    <name evidence="2" type="ORF">PR048_004344</name>
</gene>
<evidence type="ECO:0000256" key="1">
    <source>
        <dbReference type="SAM" id="MobiDB-lite"/>
    </source>
</evidence>
<protein>
    <submittedName>
        <fullName evidence="2">Uncharacterized protein</fullName>
    </submittedName>
</protein>
<evidence type="ECO:0000313" key="3">
    <source>
        <dbReference type="Proteomes" id="UP001159363"/>
    </source>
</evidence>
<organism evidence="2 3">
    <name type="scientific">Dryococelus australis</name>
    <dbReference type="NCBI Taxonomy" id="614101"/>
    <lineage>
        <taxon>Eukaryota</taxon>
        <taxon>Metazoa</taxon>
        <taxon>Ecdysozoa</taxon>
        <taxon>Arthropoda</taxon>
        <taxon>Hexapoda</taxon>
        <taxon>Insecta</taxon>
        <taxon>Pterygota</taxon>
        <taxon>Neoptera</taxon>
        <taxon>Polyneoptera</taxon>
        <taxon>Phasmatodea</taxon>
        <taxon>Verophasmatodea</taxon>
        <taxon>Anareolatae</taxon>
        <taxon>Phasmatidae</taxon>
        <taxon>Eurycanthinae</taxon>
        <taxon>Dryococelus</taxon>
    </lineage>
</organism>
<dbReference type="Proteomes" id="UP001159363">
    <property type="component" value="Chromosome 2"/>
</dbReference>
<name>A0ABQ9I567_9NEOP</name>
<comment type="caution">
    <text evidence="2">The sequence shown here is derived from an EMBL/GenBank/DDBJ whole genome shotgun (WGS) entry which is preliminary data.</text>
</comment>
<sequence length="73" mass="7797">MCVCQLSGDALAGMFAEIAVVMSRERTLDQAHLAEANSFLPEGNYRDTNQSECPEHGHGGHAGHGHGGHAHHH</sequence>
<reference evidence="2 3" key="1">
    <citation type="submission" date="2023-02" db="EMBL/GenBank/DDBJ databases">
        <title>LHISI_Scaffold_Assembly.</title>
        <authorList>
            <person name="Stuart O.P."/>
            <person name="Cleave R."/>
            <person name="Magrath M.J.L."/>
            <person name="Mikheyev A.S."/>
        </authorList>
    </citation>
    <scope>NUCLEOTIDE SEQUENCE [LARGE SCALE GENOMIC DNA]</scope>
    <source>
        <strain evidence="2">Daus_M_001</strain>
        <tissue evidence="2">Leg muscle</tissue>
    </source>
</reference>
<evidence type="ECO:0000313" key="2">
    <source>
        <dbReference type="EMBL" id="KAJ8891791.1"/>
    </source>
</evidence>
<proteinExistence type="predicted"/>
<dbReference type="EMBL" id="JARBHB010000002">
    <property type="protein sequence ID" value="KAJ8891791.1"/>
    <property type="molecule type" value="Genomic_DNA"/>
</dbReference>
<feature type="compositionally biased region" description="Basic residues" evidence="1">
    <location>
        <begin position="59"/>
        <end position="73"/>
    </location>
</feature>
<feature type="region of interest" description="Disordered" evidence="1">
    <location>
        <begin position="37"/>
        <end position="73"/>
    </location>
</feature>
<accession>A0ABQ9I567</accession>